<evidence type="ECO:0008006" key="4">
    <source>
        <dbReference type="Google" id="ProtNLM"/>
    </source>
</evidence>
<evidence type="ECO:0000313" key="2">
    <source>
        <dbReference type="EMBL" id="QBI55296.1"/>
    </source>
</evidence>
<keyword evidence="1" id="KW-0812">Transmembrane</keyword>
<dbReference type="EMBL" id="CP036455">
    <property type="protein sequence ID" value="QBI55296.1"/>
    <property type="molecule type" value="Genomic_DNA"/>
</dbReference>
<keyword evidence="1" id="KW-0472">Membrane</keyword>
<keyword evidence="1" id="KW-1133">Transmembrane helix</keyword>
<dbReference type="KEGG" id="strr:EKD16_17640"/>
<name>A0A4P6Q3N4_9ACTN</name>
<sequence length="219" mass="22192">MARIGRAPGAAGRREQDGPSLAVWISAGAGVVVLVAAAVTAGLLLASGAPAVGADEADTYASAPACSDVPGQRVRELVPGAALETSEQGPMADAESSTCVWTSVGADEGPPRSLHVDFTAHFTDKAGEVSGARAAAKRLEELAPIGELDGAAPVPELGEGALVWPGTSDGSSAEVAFRRDNMLIEVFYGGHTDRRGGELEYETARDGAVAIAERLAASL</sequence>
<evidence type="ECO:0000313" key="3">
    <source>
        <dbReference type="Proteomes" id="UP000292235"/>
    </source>
</evidence>
<dbReference type="Proteomes" id="UP000292235">
    <property type="component" value="Chromosome"/>
</dbReference>
<proteinExistence type="predicted"/>
<accession>A0A4P6Q3N4</accession>
<dbReference type="OrthoDB" id="3432321at2"/>
<evidence type="ECO:0000256" key="1">
    <source>
        <dbReference type="SAM" id="Phobius"/>
    </source>
</evidence>
<keyword evidence="3" id="KW-1185">Reference proteome</keyword>
<dbReference type="RefSeq" id="WP_131099325.1">
    <property type="nucleotide sequence ID" value="NZ_CP036455.1"/>
</dbReference>
<organism evidence="2 3">
    <name type="scientific">Streptomonospora litoralis</name>
    <dbReference type="NCBI Taxonomy" id="2498135"/>
    <lineage>
        <taxon>Bacteria</taxon>
        <taxon>Bacillati</taxon>
        <taxon>Actinomycetota</taxon>
        <taxon>Actinomycetes</taxon>
        <taxon>Streptosporangiales</taxon>
        <taxon>Nocardiopsidaceae</taxon>
        <taxon>Streptomonospora</taxon>
    </lineage>
</organism>
<protein>
    <recommendedName>
        <fullName evidence="4">DUF3558 domain-containing protein</fullName>
    </recommendedName>
</protein>
<gene>
    <name evidence="2" type="ORF">EKD16_17640</name>
</gene>
<reference evidence="2 3" key="1">
    <citation type="submission" date="2019-02" db="EMBL/GenBank/DDBJ databases">
        <authorList>
            <person name="Khodamoradi S."/>
            <person name="Hahnke R.L."/>
            <person name="Kaempfer P."/>
            <person name="Schumann P."/>
            <person name="Rohde M."/>
            <person name="Steinert M."/>
            <person name="Luzhetskyy A."/>
            <person name="Wink J."/>
            <person name="Ruckert C."/>
        </authorList>
    </citation>
    <scope>NUCLEOTIDE SEQUENCE [LARGE SCALE GENOMIC DNA]</scope>
    <source>
        <strain evidence="2 3">M2</strain>
    </source>
</reference>
<feature type="transmembrane region" description="Helical" evidence="1">
    <location>
        <begin position="21"/>
        <end position="46"/>
    </location>
</feature>
<dbReference type="AlphaFoldDB" id="A0A4P6Q3N4"/>